<sequence length="283" mass="29735">MPGPTHAPERVRPASMPTRDATPGMSMQRRYRLRRTIVGAAVLLLGGLAATQLFGDETPAATAKNSTAVVTSATRGAAPAPSTRPGASSSTSATSTKTAPAKVPASGDGKIRVLTTPGQDTTRKGATKTFTIEAEGGLGIDLTAYAGEVRSILSSDKGWEVADGIHFKALTTADLDQGSVPDVRITLASPDLTDELCAPLNTGGEVSCNRHGRAVINAKRWAIGVKYYDDLTLYRTYVINHEVGHGLWHQHAFCPGAGQKAPIMQQQTLGLQGCTAWPYPVTS</sequence>
<evidence type="ECO:0000313" key="4">
    <source>
        <dbReference type="Proteomes" id="UP001499938"/>
    </source>
</evidence>
<keyword evidence="4" id="KW-1185">Reference proteome</keyword>
<proteinExistence type="predicted"/>
<dbReference type="SUPFAM" id="SSF55486">
    <property type="entry name" value="Metalloproteases ('zincins'), catalytic domain"/>
    <property type="match status" value="1"/>
</dbReference>
<evidence type="ECO:0000259" key="2">
    <source>
        <dbReference type="Pfam" id="PF11350"/>
    </source>
</evidence>
<reference evidence="4" key="1">
    <citation type="journal article" date="2019" name="Int. J. Syst. Evol. Microbiol.">
        <title>The Global Catalogue of Microorganisms (GCM) 10K type strain sequencing project: providing services to taxonomists for standard genome sequencing and annotation.</title>
        <authorList>
            <consortium name="The Broad Institute Genomics Platform"/>
            <consortium name="The Broad Institute Genome Sequencing Center for Infectious Disease"/>
            <person name="Wu L."/>
            <person name="Ma J."/>
        </authorList>
    </citation>
    <scope>NUCLEOTIDE SEQUENCE [LARGE SCALE GENOMIC DNA]</scope>
    <source>
        <strain evidence="4">JCM 15592</strain>
    </source>
</reference>
<gene>
    <name evidence="3" type="ORF">GCM10009811_26670</name>
</gene>
<feature type="compositionally biased region" description="Low complexity" evidence="1">
    <location>
        <begin position="72"/>
        <end position="102"/>
    </location>
</feature>
<evidence type="ECO:0000313" key="3">
    <source>
        <dbReference type="EMBL" id="GAA1801577.1"/>
    </source>
</evidence>
<comment type="caution">
    <text evidence="3">The sequence shown here is derived from an EMBL/GenBank/DDBJ whole genome shotgun (WGS) entry which is preliminary data.</text>
</comment>
<feature type="domain" description="DUF3152" evidence="2">
    <location>
        <begin position="101"/>
        <end position="272"/>
    </location>
</feature>
<dbReference type="Proteomes" id="UP001499938">
    <property type="component" value="Unassembled WGS sequence"/>
</dbReference>
<dbReference type="Pfam" id="PF11350">
    <property type="entry name" value="DUF3152"/>
    <property type="match status" value="1"/>
</dbReference>
<name>A0ABP4YA94_9MICO</name>
<dbReference type="RefSeq" id="WP_344086305.1">
    <property type="nucleotide sequence ID" value="NZ_BAAAPO010000042.1"/>
</dbReference>
<organism evidence="3 4">
    <name type="scientific">Nostocoides veronense</name>
    <dbReference type="NCBI Taxonomy" id="330836"/>
    <lineage>
        <taxon>Bacteria</taxon>
        <taxon>Bacillati</taxon>
        <taxon>Actinomycetota</taxon>
        <taxon>Actinomycetes</taxon>
        <taxon>Micrococcales</taxon>
        <taxon>Intrasporangiaceae</taxon>
        <taxon>Nostocoides</taxon>
    </lineage>
</organism>
<feature type="region of interest" description="Disordered" evidence="1">
    <location>
        <begin position="1"/>
        <end position="26"/>
    </location>
</feature>
<evidence type="ECO:0000256" key="1">
    <source>
        <dbReference type="SAM" id="MobiDB-lite"/>
    </source>
</evidence>
<dbReference type="EMBL" id="BAAAPO010000042">
    <property type="protein sequence ID" value="GAA1801577.1"/>
    <property type="molecule type" value="Genomic_DNA"/>
</dbReference>
<dbReference type="InterPro" id="IPR022603">
    <property type="entry name" value="DUF3152"/>
</dbReference>
<protein>
    <recommendedName>
        <fullName evidence="2">DUF3152 domain-containing protein</fullName>
    </recommendedName>
</protein>
<feature type="region of interest" description="Disordered" evidence="1">
    <location>
        <begin position="72"/>
        <end position="110"/>
    </location>
</feature>
<accession>A0ABP4YA94</accession>